<dbReference type="Proteomes" id="UP000265520">
    <property type="component" value="Unassembled WGS sequence"/>
</dbReference>
<organism evidence="1 2">
    <name type="scientific">Trifolium medium</name>
    <dbReference type="NCBI Taxonomy" id="97028"/>
    <lineage>
        <taxon>Eukaryota</taxon>
        <taxon>Viridiplantae</taxon>
        <taxon>Streptophyta</taxon>
        <taxon>Embryophyta</taxon>
        <taxon>Tracheophyta</taxon>
        <taxon>Spermatophyta</taxon>
        <taxon>Magnoliopsida</taxon>
        <taxon>eudicotyledons</taxon>
        <taxon>Gunneridae</taxon>
        <taxon>Pentapetalae</taxon>
        <taxon>rosids</taxon>
        <taxon>fabids</taxon>
        <taxon>Fabales</taxon>
        <taxon>Fabaceae</taxon>
        <taxon>Papilionoideae</taxon>
        <taxon>50 kb inversion clade</taxon>
        <taxon>NPAAA clade</taxon>
        <taxon>Hologalegina</taxon>
        <taxon>IRL clade</taxon>
        <taxon>Trifolieae</taxon>
        <taxon>Trifolium</taxon>
    </lineage>
</organism>
<sequence>MQSPQEQGAFNLFVNQLMLPNGKVWDSNKIHSLFPLNIANSILAVPLFDDIEEDQLVWDDDMH</sequence>
<comment type="caution">
    <text evidence="1">The sequence shown here is derived from an EMBL/GenBank/DDBJ whole genome shotgun (WGS) entry which is preliminary data.</text>
</comment>
<keyword evidence="2" id="KW-1185">Reference proteome</keyword>
<evidence type="ECO:0000313" key="1">
    <source>
        <dbReference type="EMBL" id="MCI64113.1"/>
    </source>
</evidence>
<dbReference type="AlphaFoldDB" id="A0A392TSD0"/>
<name>A0A392TSD0_9FABA</name>
<reference evidence="1 2" key="1">
    <citation type="journal article" date="2018" name="Front. Plant Sci.">
        <title>Red Clover (Trifolium pratense) and Zigzag Clover (T. medium) - A Picture of Genomic Similarities and Differences.</title>
        <authorList>
            <person name="Dluhosova J."/>
            <person name="Istvanek J."/>
            <person name="Nedelnik J."/>
            <person name="Repkova J."/>
        </authorList>
    </citation>
    <scope>NUCLEOTIDE SEQUENCE [LARGE SCALE GENOMIC DNA]</scope>
    <source>
        <strain evidence="2">cv. 10/8</strain>
        <tissue evidence="1">Leaf</tissue>
    </source>
</reference>
<feature type="non-terminal residue" evidence="1">
    <location>
        <position position="63"/>
    </location>
</feature>
<evidence type="ECO:0000313" key="2">
    <source>
        <dbReference type="Proteomes" id="UP000265520"/>
    </source>
</evidence>
<accession>A0A392TSD0</accession>
<protein>
    <submittedName>
        <fullName evidence="1">Uncharacterized protein</fullName>
    </submittedName>
</protein>
<proteinExistence type="predicted"/>
<dbReference type="EMBL" id="LXQA010649475">
    <property type="protein sequence ID" value="MCI64113.1"/>
    <property type="molecule type" value="Genomic_DNA"/>
</dbReference>